<gene>
    <name evidence="1" type="ORF">ACFSQJ_13010</name>
</gene>
<organism evidence="1 2">
    <name type="scientific">Croceitalea marina</name>
    <dbReference type="NCBI Taxonomy" id="1775166"/>
    <lineage>
        <taxon>Bacteria</taxon>
        <taxon>Pseudomonadati</taxon>
        <taxon>Bacteroidota</taxon>
        <taxon>Flavobacteriia</taxon>
        <taxon>Flavobacteriales</taxon>
        <taxon>Flavobacteriaceae</taxon>
        <taxon>Croceitalea</taxon>
    </lineage>
</organism>
<evidence type="ECO:0000313" key="2">
    <source>
        <dbReference type="Proteomes" id="UP001597526"/>
    </source>
</evidence>
<dbReference type="Pfam" id="PF10977">
    <property type="entry name" value="DUF2797"/>
    <property type="match status" value="1"/>
</dbReference>
<reference evidence="2" key="1">
    <citation type="journal article" date="2019" name="Int. J. Syst. Evol. Microbiol.">
        <title>The Global Catalogue of Microorganisms (GCM) 10K type strain sequencing project: providing services to taxonomists for standard genome sequencing and annotation.</title>
        <authorList>
            <consortium name="The Broad Institute Genomics Platform"/>
            <consortium name="The Broad Institute Genome Sequencing Center for Infectious Disease"/>
            <person name="Wu L."/>
            <person name="Ma J."/>
        </authorList>
    </citation>
    <scope>NUCLEOTIDE SEQUENCE [LARGE SCALE GENOMIC DNA]</scope>
    <source>
        <strain evidence="2">KCTC 52368</strain>
    </source>
</reference>
<dbReference type="Proteomes" id="UP001597526">
    <property type="component" value="Unassembled WGS sequence"/>
</dbReference>
<evidence type="ECO:0000313" key="1">
    <source>
        <dbReference type="EMBL" id="MFD2587859.1"/>
    </source>
</evidence>
<accession>A0ABW5N1F9</accession>
<protein>
    <submittedName>
        <fullName evidence="1">DUF2797 domain-containing protein</fullName>
    </submittedName>
</protein>
<dbReference type="InterPro" id="IPR021246">
    <property type="entry name" value="DUF2797"/>
</dbReference>
<name>A0ABW5N1F9_9FLAO</name>
<dbReference type="RefSeq" id="WP_377767381.1">
    <property type="nucleotide sequence ID" value="NZ_JBHULB010000016.1"/>
</dbReference>
<dbReference type="EMBL" id="JBHULB010000016">
    <property type="protein sequence ID" value="MFD2587859.1"/>
    <property type="molecule type" value="Genomic_DNA"/>
</dbReference>
<proteinExistence type="predicted"/>
<comment type="caution">
    <text evidence="1">The sequence shown here is derived from an EMBL/GenBank/DDBJ whole genome shotgun (WGS) entry which is preliminary data.</text>
</comment>
<keyword evidence="2" id="KW-1185">Reference proteome</keyword>
<sequence>MLYEGVLRKMQTELGNPIQYFLVFENDFINFNQALNKKLQLKFIKFQCLSCGNDRPIYRQGFCKSCFYETPAAGDWIMKPELSTAHLDKEDRDLAYEKRVQLQPHIVYLANSSNVKVGVTRKAQVPTRWIDQGAHEAIEIVEVPNRYLAGITEVALKDHVADKTNWRKMLTNSVEDVNLVEWREKLKSHIPEEAQEYYINSNTETNLEFPVLQYPEKVQSLNLDKTPTFEGVLKGIKGQYLIFEDNTVFNVRGSEGYYVGIDIN</sequence>